<keyword evidence="3 6" id="KW-0874">Quinone</keyword>
<dbReference type="HAMAP" id="MF_01358">
    <property type="entry name" value="NDH1_NuoD"/>
    <property type="match status" value="1"/>
</dbReference>
<accession>A0ABN9P4L3</accession>
<dbReference type="RefSeq" id="WP_316510460.1">
    <property type="nucleotide sequence ID" value="NZ_OY726395.1"/>
</dbReference>
<dbReference type="Gene3D" id="1.10.645.10">
    <property type="entry name" value="Cytochrome-c3 Hydrogenase, chain B"/>
    <property type="match status" value="1"/>
</dbReference>
<evidence type="ECO:0000256" key="1">
    <source>
        <dbReference type="ARBA" id="ARBA00005769"/>
    </source>
</evidence>
<evidence type="ECO:0000256" key="5">
    <source>
        <dbReference type="ARBA" id="ARBA00023027"/>
    </source>
</evidence>
<evidence type="ECO:0000256" key="3">
    <source>
        <dbReference type="ARBA" id="ARBA00022719"/>
    </source>
</evidence>
<gene>
    <name evidence="6 9" type="primary">nuoD</name>
    <name evidence="9" type="ORF">MU0050_003092</name>
</gene>
<dbReference type="EMBL" id="OY726395">
    <property type="protein sequence ID" value="CAJ1584279.1"/>
    <property type="molecule type" value="Genomic_DNA"/>
</dbReference>
<keyword evidence="6" id="KW-1003">Cell membrane</keyword>
<organism evidence="9 10">
    <name type="scientific">[Mycobacterium] wendilense</name>
    <dbReference type="NCBI Taxonomy" id="3064284"/>
    <lineage>
        <taxon>Bacteria</taxon>
        <taxon>Bacillati</taxon>
        <taxon>Actinomycetota</taxon>
        <taxon>Actinomycetes</taxon>
        <taxon>Mycobacteriales</taxon>
        <taxon>Mycobacteriaceae</taxon>
        <taxon>Mycolicibacter</taxon>
    </lineage>
</organism>
<keyword evidence="6" id="KW-0472">Membrane</keyword>
<sequence length="439" mass="48009">MTDIRDAAESTITLGGQDWDDIVALAQQSAHVDARDRIVVNMGPQHPSTHGVLRLILEIEGETVTEARCGIGYLHTGIEKNLEYRNWIQGVTFVTRMDYLSPFFNETAYCLAVENLLGITDDIPARASVIRVLLMELNRISSHLVALATGGMELGAMSAMFFGFREREEILKVFEAITGVRMNHAYIRPGGLAADLPEDVPAQIAALCELLPGRLAELEALLRGNAIWKARTVDIGYLDLTGCMALGITGPVLRSTGLSHDLRKAQPYCGYETYDFDVITGTHSDCYDRYVIRVEEMNESLRIVRQCLDRLEPGPVMIEDRKLAWPADLALGPDGLGNSPAHIAKIMGTSMEGLIHHFKLVTEGIRVPAGQCYVAVESPRGELGVHMVSDGGTRPYRVHYRDPSFTNLQAVAAMCEGGMVADVISAVASIDPVMGGVDR</sequence>
<keyword evidence="4 6" id="KW-1278">Translocase</keyword>
<comment type="subunit">
    <text evidence="6">NDH-1 is composed of 14 different subunits. Subunits NuoB, C, D, E, F, and G constitute the peripheral sector of the complex.</text>
</comment>
<comment type="subcellular location">
    <subcellularLocation>
        <location evidence="6">Cell membrane</location>
        <topology evidence="6">Peripheral membrane protein</topology>
        <orientation evidence="6">Cytoplasmic side</orientation>
    </subcellularLocation>
</comment>
<proteinExistence type="inferred from homology"/>
<dbReference type="EC" id="7.1.1.-" evidence="6"/>
<dbReference type="InterPro" id="IPR001135">
    <property type="entry name" value="NADH_Q_OxRdtase_suD"/>
</dbReference>
<comment type="function">
    <text evidence="6">NDH-1 shuttles electrons from NADH, via FMN and iron-sulfur (Fe-S) centers, to quinones in the respiratory chain. The immediate electron acceptor for the enzyme in this species is believed to be a menaquinone. Couples the redox reaction to proton translocation (for every two electrons transferred, four hydrogen ions are translocated across the cytoplasmic membrane), and thus conserves the redox energy in a proton gradient.</text>
</comment>
<comment type="similarity">
    <text evidence="1 6 7">Belongs to the complex I 49 kDa subunit family.</text>
</comment>
<evidence type="ECO:0000313" key="10">
    <source>
        <dbReference type="Proteomes" id="UP001190466"/>
    </source>
</evidence>
<feature type="domain" description="NADH-quinone oxidoreductase subunit D" evidence="8">
    <location>
        <begin position="154"/>
        <end position="439"/>
    </location>
</feature>
<evidence type="ECO:0000256" key="7">
    <source>
        <dbReference type="RuleBase" id="RU003685"/>
    </source>
</evidence>
<keyword evidence="10" id="KW-1185">Reference proteome</keyword>
<keyword evidence="5 6" id="KW-0520">NAD</keyword>
<dbReference type="Proteomes" id="UP001190466">
    <property type="component" value="Chromosome"/>
</dbReference>
<comment type="catalytic activity">
    <reaction evidence="6">
        <text>a quinone + NADH + 5 H(+)(in) = a quinol + NAD(+) + 4 H(+)(out)</text>
        <dbReference type="Rhea" id="RHEA:57888"/>
        <dbReference type="ChEBI" id="CHEBI:15378"/>
        <dbReference type="ChEBI" id="CHEBI:24646"/>
        <dbReference type="ChEBI" id="CHEBI:57540"/>
        <dbReference type="ChEBI" id="CHEBI:57945"/>
        <dbReference type="ChEBI" id="CHEBI:132124"/>
    </reaction>
</comment>
<dbReference type="NCBIfam" id="NF004739">
    <property type="entry name" value="PRK06075.1"/>
    <property type="match status" value="1"/>
</dbReference>
<evidence type="ECO:0000256" key="4">
    <source>
        <dbReference type="ARBA" id="ARBA00022967"/>
    </source>
</evidence>
<evidence type="ECO:0000259" key="8">
    <source>
        <dbReference type="Pfam" id="PF00346"/>
    </source>
</evidence>
<dbReference type="Pfam" id="PF00346">
    <property type="entry name" value="Complex1_49kDa"/>
    <property type="match status" value="1"/>
</dbReference>
<reference evidence="9 10" key="1">
    <citation type="submission" date="2023-08" db="EMBL/GenBank/DDBJ databases">
        <authorList>
            <person name="Folkvardsen B D."/>
            <person name="Norman A."/>
        </authorList>
    </citation>
    <scope>NUCLEOTIDE SEQUENCE [LARGE SCALE GENOMIC DNA]</scope>
    <source>
        <strain evidence="9 10">Mu0050</strain>
    </source>
</reference>
<protein>
    <recommendedName>
        <fullName evidence="6">NADH-quinone oxidoreductase subunit D</fullName>
        <ecNumber evidence="6">7.1.1.-</ecNumber>
    </recommendedName>
    <alternativeName>
        <fullName evidence="6">NADH dehydrogenase I subunit D</fullName>
    </alternativeName>
    <alternativeName>
        <fullName evidence="6">NDH-1 subunit D</fullName>
    </alternativeName>
</protein>
<dbReference type="InterPro" id="IPR014029">
    <property type="entry name" value="NADH_UbQ_OxRdtase_49kDa_CS"/>
</dbReference>
<dbReference type="SUPFAM" id="SSF56762">
    <property type="entry name" value="HydB/Nqo4-like"/>
    <property type="match status" value="1"/>
</dbReference>
<dbReference type="NCBIfam" id="TIGR01962">
    <property type="entry name" value="NuoD"/>
    <property type="match status" value="1"/>
</dbReference>
<evidence type="ECO:0000313" key="9">
    <source>
        <dbReference type="EMBL" id="CAJ1584279.1"/>
    </source>
</evidence>
<dbReference type="PANTHER" id="PTHR11993:SF10">
    <property type="entry name" value="NADH DEHYDROGENASE [UBIQUINONE] IRON-SULFUR PROTEIN 2, MITOCHONDRIAL"/>
    <property type="match status" value="1"/>
</dbReference>
<dbReference type="InterPro" id="IPR029014">
    <property type="entry name" value="NiFe-Hase_large"/>
</dbReference>
<evidence type="ECO:0000256" key="2">
    <source>
        <dbReference type="ARBA" id="ARBA00022448"/>
    </source>
</evidence>
<name>A0ABN9P4L3_9MYCO</name>
<dbReference type="PANTHER" id="PTHR11993">
    <property type="entry name" value="NADH-UBIQUINONE OXIDOREDUCTASE 49 KDA SUBUNIT"/>
    <property type="match status" value="1"/>
</dbReference>
<dbReference type="PROSITE" id="PS00535">
    <property type="entry name" value="COMPLEX1_49K"/>
    <property type="match status" value="1"/>
</dbReference>
<dbReference type="InterPro" id="IPR022885">
    <property type="entry name" value="NDH1_su_D/H"/>
</dbReference>
<evidence type="ECO:0000256" key="6">
    <source>
        <dbReference type="HAMAP-Rule" id="MF_01358"/>
    </source>
</evidence>
<keyword evidence="2 6" id="KW-0813">Transport</keyword>